<reference evidence="3 4" key="1">
    <citation type="submission" date="2017-11" db="EMBL/GenBank/DDBJ databases">
        <title>De novo assembly and phasing of dikaryotic genomes from two isolates of Puccinia coronata f. sp. avenae, the causal agent of oat crown rust.</title>
        <authorList>
            <person name="Miller M.E."/>
            <person name="Zhang Y."/>
            <person name="Omidvar V."/>
            <person name="Sperschneider J."/>
            <person name="Schwessinger B."/>
            <person name="Raley C."/>
            <person name="Palmer J.M."/>
            <person name="Garnica D."/>
            <person name="Upadhyaya N."/>
            <person name="Rathjen J."/>
            <person name="Taylor J.M."/>
            <person name="Park R.F."/>
            <person name="Dodds P.N."/>
            <person name="Hirsch C.D."/>
            <person name="Kianian S.F."/>
            <person name="Figueroa M."/>
        </authorList>
    </citation>
    <scope>NUCLEOTIDE SEQUENCE [LARGE SCALE GENOMIC DNA]</scope>
    <source>
        <strain evidence="3">12NC29</strain>
    </source>
</reference>
<dbReference type="AlphaFoldDB" id="A0A2N5VEJ6"/>
<dbReference type="Proteomes" id="UP000235388">
    <property type="component" value="Unassembled WGS sequence"/>
</dbReference>
<evidence type="ECO:0000256" key="1">
    <source>
        <dbReference type="SAM" id="Coils"/>
    </source>
</evidence>
<comment type="caution">
    <text evidence="3">The sequence shown here is derived from an EMBL/GenBank/DDBJ whole genome shotgun (WGS) entry which is preliminary data.</text>
</comment>
<keyword evidence="4" id="KW-1185">Reference proteome</keyword>
<dbReference type="EMBL" id="PGCJ01000103">
    <property type="protein sequence ID" value="PLW48418.1"/>
    <property type="molecule type" value="Genomic_DNA"/>
</dbReference>
<evidence type="ECO:0000313" key="3">
    <source>
        <dbReference type="EMBL" id="PLW48418.1"/>
    </source>
</evidence>
<evidence type="ECO:0000313" key="4">
    <source>
        <dbReference type="Proteomes" id="UP000235388"/>
    </source>
</evidence>
<keyword evidence="1" id="KW-0175">Coiled coil</keyword>
<sequence length="103" mass="10973">MSCTTCVRKGRQCSWDNWGIYISTLQNQVNDLQDEVADLQEEVDSQAAIIEDMEVNAAASSSSDSSEVDELEQQIPGELGTAADLPLGPQAHGEAPPTPPSSP</sequence>
<gene>
    <name evidence="3" type="ORF">PCANC_10249</name>
</gene>
<feature type="region of interest" description="Disordered" evidence="2">
    <location>
        <begin position="56"/>
        <end position="103"/>
    </location>
</feature>
<feature type="coiled-coil region" evidence="1">
    <location>
        <begin position="22"/>
        <end position="56"/>
    </location>
</feature>
<name>A0A2N5VEJ6_9BASI</name>
<proteinExistence type="predicted"/>
<protein>
    <submittedName>
        <fullName evidence="3">Uncharacterized protein</fullName>
    </submittedName>
</protein>
<accession>A0A2N5VEJ6</accession>
<organism evidence="3 4">
    <name type="scientific">Puccinia coronata f. sp. avenae</name>
    <dbReference type="NCBI Taxonomy" id="200324"/>
    <lineage>
        <taxon>Eukaryota</taxon>
        <taxon>Fungi</taxon>
        <taxon>Dikarya</taxon>
        <taxon>Basidiomycota</taxon>
        <taxon>Pucciniomycotina</taxon>
        <taxon>Pucciniomycetes</taxon>
        <taxon>Pucciniales</taxon>
        <taxon>Pucciniaceae</taxon>
        <taxon>Puccinia</taxon>
    </lineage>
</organism>
<evidence type="ECO:0000256" key="2">
    <source>
        <dbReference type="SAM" id="MobiDB-lite"/>
    </source>
</evidence>